<dbReference type="OrthoDB" id="3262237at2759"/>
<feature type="non-terminal residue" evidence="1">
    <location>
        <position position="134"/>
    </location>
</feature>
<dbReference type="EMBL" id="KN831949">
    <property type="protein sequence ID" value="KIO11670.1"/>
    <property type="molecule type" value="Genomic_DNA"/>
</dbReference>
<evidence type="ECO:0000313" key="1">
    <source>
        <dbReference type="EMBL" id="KIO11670.1"/>
    </source>
</evidence>
<organism evidence="1 2">
    <name type="scientific">Pisolithus tinctorius Marx 270</name>
    <dbReference type="NCBI Taxonomy" id="870435"/>
    <lineage>
        <taxon>Eukaryota</taxon>
        <taxon>Fungi</taxon>
        <taxon>Dikarya</taxon>
        <taxon>Basidiomycota</taxon>
        <taxon>Agaricomycotina</taxon>
        <taxon>Agaricomycetes</taxon>
        <taxon>Agaricomycetidae</taxon>
        <taxon>Boletales</taxon>
        <taxon>Sclerodermatineae</taxon>
        <taxon>Pisolithaceae</taxon>
        <taxon>Pisolithus</taxon>
    </lineage>
</organism>
<evidence type="ECO:0000313" key="2">
    <source>
        <dbReference type="Proteomes" id="UP000054217"/>
    </source>
</evidence>
<accession>A0A0C3PD22</accession>
<name>A0A0C3PD22_PISTI</name>
<dbReference type="InterPro" id="IPR021109">
    <property type="entry name" value="Peptidase_aspartic_dom_sf"/>
</dbReference>
<feature type="non-terminal residue" evidence="1">
    <location>
        <position position="1"/>
    </location>
</feature>
<reference evidence="1 2" key="1">
    <citation type="submission" date="2014-04" db="EMBL/GenBank/DDBJ databases">
        <authorList>
            <consortium name="DOE Joint Genome Institute"/>
            <person name="Kuo A."/>
            <person name="Kohler A."/>
            <person name="Costa M.D."/>
            <person name="Nagy L.G."/>
            <person name="Floudas D."/>
            <person name="Copeland A."/>
            <person name="Barry K.W."/>
            <person name="Cichocki N."/>
            <person name="Veneault-Fourrey C."/>
            <person name="LaButti K."/>
            <person name="Lindquist E.A."/>
            <person name="Lipzen A."/>
            <person name="Lundell T."/>
            <person name="Morin E."/>
            <person name="Murat C."/>
            <person name="Sun H."/>
            <person name="Tunlid A."/>
            <person name="Henrissat B."/>
            <person name="Grigoriev I.V."/>
            <person name="Hibbett D.S."/>
            <person name="Martin F."/>
            <person name="Nordberg H.P."/>
            <person name="Cantor M.N."/>
            <person name="Hua S.X."/>
        </authorList>
    </citation>
    <scope>NUCLEOTIDE SEQUENCE [LARGE SCALE GENOMIC DNA]</scope>
    <source>
        <strain evidence="1 2">Marx 270</strain>
    </source>
</reference>
<proteinExistence type="predicted"/>
<keyword evidence="2" id="KW-1185">Reference proteome</keyword>
<dbReference type="HOGENOM" id="CLU_097628_1_1_1"/>
<dbReference type="Gene3D" id="2.40.70.10">
    <property type="entry name" value="Acid Proteases"/>
    <property type="match status" value="1"/>
</dbReference>
<dbReference type="InParanoid" id="A0A0C3PD22"/>
<dbReference type="AlphaFoldDB" id="A0A0C3PD22"/>
<sequence length="134" mass="14420">VPFTHPITLKNTDNTRVTVQALFDDSAMTGAMALSTFNTIKHKLKGWQPSSQALCMANGAVVPSEAMWMGTINIEGVEATGTFEVFDSAGGWAFLFGKPLLQAFKATHDYTTDNVTITDGNMKVALHNHTANTA</sequence>
<dbReference type="Proteomes" id="UP000054217">
    <property type="component" value="Unassembled WGS sequence"/>
</dbReference>
<protein>
    <recommendedName>
        <fullName evidence="3">Peptidase A1 domain-containing protein</fullName>
    </recommendedName>
</protein>
<evidence type="ECO:0008006" key="3">
    <source>
        <dbReference type="Google" id="ProtNLM"/>
    </source>
</evidence>
<gene>
    <name evidence="1" type="ORF">M404DRAFT_83265</name>
</gene>
<reference evidence="2" key="2">
    <citation type="submission" date="2015-01" db="EMBL/GenBank/DDBJ databases">
        <title>Evolutionary Origins and Diversification of the Mycorrhizal Mutualists.</title>
        <authorList>
            <consortium name="DOE Joint Genome Institute"/>
            <consortium name="Mycorrhizal Genomics Consortium"/>
            <person name="Kohler A."/>
            <person name="Kuo A."/>
            <person name="Nagy L.G."/>
            <person name="Floudas D."/>
            <person name="Copeland A."/>
            <person name="Barry K.W."/>
            <person name="Cichocki N."/>
            <person name="Veneault-Fourrey C."/>
            <person name="LaButti K."/>
            <person name="Lindquist E.A."/>
            <person name="Lipzen A."/>
            <person name="Lundell T."/>
            <person name="Morin E."/>
            <person name="Murat C."/>
            <person name="Riley R."/>
            <person name="Ohm R."/>
            <person name="Sun H."/>
            <person name="Tunlid A."/>
            <person name="Henrissat B."/>
            <person name="Grigoriev I.V."/>
            <person name="Hibbett D.S."/>
            <person name="Martin F."/>
        </authorList>
    </citation>
    <scope>NUCLEOTIDE SEQUENCE [LARGE SCALE GENOMIC DNA]</scope>
    <source>
        <strain evidence="2">Marx 270</strain>
    </source>
</reference>